<organism evidence="1 2">
    <name type="scientific">Danio rerio</name>
    <name type="common">Zebrafish</name>
    <name type="synonym">Brachydanio rerio</name>
    <dbReference type="NCBI Taxonomy" id="7955"/>
    <lineage>
        <taxon>Eukaryota</taxon>
        <taxon>Metazoa</taxon>
        <taxon>Chordata</taxon>
        <taxon>Craniata</taxon>
        <taxon>Vertebrata</taxon>
        <taxon>Euteleostomi</taxon>
        <taxon>Actinopterygii</taxon>
        <taxon>Neopterygii</taxon>
        <taxon>Teleostei</taxon>
        <taxon>Ostariophysi</taxon>
        <taxon>Cypriniformes</taxon>
        <taxon>Danionidae</taxon>
        <taxon>Danioninae</taxon>
        <taxon>Danio</taxon>
    </lineage>
</organism>
<keyword evidence="1" id="KW-1185">Reference proteome</keyword>
<protein>
    <submittedName>
        <fullName evidence="2">Uncharacterized protein</fullName>
    </submittedName>
</protein>
<dbReference type="RefSeq" id="XP_073803812.1">
    <property type="nucleotide sequence ID" value="XM_073947711.1"/>
</dbReference>
<accession>A0AC58JBG2</accession>
<evidence type="ECO:0000313" key="2">
    <source>
        <dbReference type="RefSeq" id="XP_073803812.1"/>
    </source>
</evidence>
<name>A0AC58JBG2_DANRE</name>
<evidence type="ECO:0000313" key="1">
    <source>
        <dbReference type="Proteomes" id="UP000000437"/>
    </source>
</evidence>
<gene>
    <name evidence="2" type="primary">LOC141381667</name>
</gene>
<sequence>MDGQSGTDMAMADGVRDNEDNGLAKGQRDGKGISKDFSKRRYLKEATVTVSVGNVRDVRATEVIKAVEKRIGCGKILAVRPKQTASYEITLEQEEDTEDLLDGLDINGITCEVKRLQNREYVVSFMHLPVYIADDKIIEKLEGWGVEPISKSRRRCYPGTTIEDGTRYVKACFPKEVVSLPYSTKIETEDGPQYFRVMHSHQVKTCRLCMSPEHVMKDCPEFKCYKCEERGHFMKHCNAVVCPDCRAVLNKCECWIEEEEEEQHVNGQVHERDSKENEEDTTVRPKEKDITSKHTENQQQQIEEEQVQTKERKEEQTQMEETETIQCEMDQVKDGNKKVDKQTNAEKDDKTTSNMEETTSFKFVDLDNEEDEERMEVGGKKSEEEEETNLTKPETRRRRRRTLKGCSF</sequence>
<proteinExistence type="predicted"/>
<reference evidence="2" key="1">
    <citation type="submission" date="2025-08" db="UniProtKB">
        <authorList>
            <consortium name="RefSeq"/>
        </authorList>
    </citation>
    <scope>IDENTIFICATION</scope>
    <source>
        <strain evidence="2">Tuebingen</strain>
        <tissue evidence="2">Fibroblasts and whole tissue</tissue>
    </source>
</reference>
<dbReference type="Proteomes" id="UP000000437">
    <property type="component" value="Chromosome 4"/>
</dbReference>